<dbReference type="PROSITE" id="PS50830">
    <property type="entry name" value="TNASE_3"/>
    <property type="match status" value="1"/>
</dbReference>
<evidence type="ECO:0000313" key="8">
    <source>
        <dbReference type="Proteomes" id="UP000034235"/>
    </source>
</evidence>
<dbReference type="PROSITE" id="PS01123">
    <property type="entry name" value="TNASE_1"/>
    <property type="match status" value="1"/>
</dbReference>
<evidence type="ECO:0000256" key="5">
    <source>
        <dbReference type="SAM" id="Phobius"/>
    </source>
</evidence>
<dbReference type="InterPro" id="IPR002071">
    <property type="entry name" value="Thermonucl_AS"/>
</dbReference>
<dbReference type="GO" id="GO:0016787">
    <property type="term" value="F:hydrolase activity"/>
    <property type="evidence" value="ECO:0007669"/>
    <property type="project" value="UniProtKB-KW"/>
</dbReference>
<dbReference type="EMBL" id="LBUP01000003">
    <property type="protein sequence ID" value="KKQ66840.1"/>
    <property type="molecule type" value="Genomic_DNA"/>
</dbReference>
<organism evidence="7 8">
    <name type="scientific">Candidatus Daviesbacteria bacterium GW2011_GWA2_38_24</name>
    <dbReference type="NCBI Taxonomy" id="1618422"/>
    <lineage>
        <taxon>Bacteria</taxon>
        <taxon>Candidatus Daviesiibacteriota</taxon>
    </lineage>
</organism>
<evidence type="ECO:0000259" key="6">
    <source>
        <dbReference type="PROSITE" id="PS50830"/>
    </source>
</evidence>
<accession>A0A0G0JUW3</accession>
<keyword evidence="5" id="KW-1133">Transmembrane helix</keyword>
<protein>
    <submittedName>
        <fullName evidence="7">Micrococcal nuclease</fullName>
    </submittedName>
</protein>
<feature type="region of interest" description="Disordered" evidence="4">
    <location>
        <begin position="241"/>
        <end position="267"/>
    </location>
</feature>
<dbReference type="InterPro" id="IPR016071">
    <property type="entry name" value="Staphylococal_nuclease_OB-fold"/>
</dbReference>
<keyword evidence="1" id="KW-0540">Nuclease</keyword>
<feature type="transmembrane region" description="Helical" evidence="5">
    <location>
        <begin position="12"/>
        <end position="37"/>
    </location>
</feature>
<dbReference type="SMART" id="SM00318">
    <property type="entry name" value="SNc"/>
    <property type="match status" value="1"/>
</dbReference>
<name>A0A0G0JUW3_9BACT</name>
<dbReference type="CDD" id="cd00175">
    <property type="entry name" value="SNc"/>
    <property type="match status" value="1"/>
</dbReference>
<comment type="caution">
    <text evidence="7">The sequence shown here is derived from an EMBL/GenBank/DDBJ whole genome shotgun (WGS) entry which is preliminary data.</text>
</comment>
<keyword evidence="3" id="KW-0378">Hydrolase</keyword>
<dbReference type="Pfam" id="PF05901">
    <property type="entry name" value="Excalibur"/>
    <property type="match status" value="1"/>
</dbReference>
<keyword evidence="5" id="KW-0472">Membrane</keyword>
<keyword evidence="5" id="KW-0812">Transmembrane</keyword>
<evidence type="ECO:0000256" key="1">
    <source>
        <dbReference type="ARBA" id="ARBA00022722"/>
    </source>
</evidence>
<evidence type="ECO:0000256" key="4">
    <source>
        <dbReference type="SAM" id="MobiDB-lite"/>
    </source>
</evidence>
<reference evidence="7 8" key="1">
    <citation type="journal article" date="2015" name="Nature">
        <title>rRNA introns, odd ribosomes, and small enigmatic genomes across a large radiation of phyla.</title>
        <authorList>
            <person name="Brown C.T."/>
            <person name="Hug L.A."/>
            <person name="Thomas B.C."/>
            <person name="Sharon I."/>
            <person name="Castelle C.J."/>
            <person name="Singh A."/>
            <person name="Wilkins M.J."/>
            <person name="Williams K.H."/>
            <person name="Banfield J.F."/>
        </authorList>
    </citation>
    <scope>NUCLEOTIDE SEQUENCE [LARGE SCALE GENOMIC DNA]</scope>
</reference>
<proteinExistence type="predicted"/>
<feature type="domain" description="TNase-like" evidence="6">
    <location>
        <begin position="110"/>
        <end position="244"/>
    </location>
</feature>
<gene>
    <name evidence="7" type="ORF">US86_C0003G0083</name>
</gene>
<dbReference type="PANTHER" id="PTHR12302">
    <property type="entry name" value="EBNA2 BINDING PROTEIN P100"/>
    <property type="match status" value="1"/>
</dbReference>
<dbReference type="SUPFAM" id="SSF50199">
    <property type="entry name" value="Staphylococcal nuclease"/>
    <property type="match status" value="1"/>
</dbReference>
<dbReference type="InterPro" id="IPR008613">
    <property type="entry name" value="Excalibur_Ca-bd_domain"/>
</dbReference>
<keyword evidence="2" id="KW-0255">Endonuclease</keyword>
<dbReference type="AlphaFoldDB" id="A0A0G0JUW3"/>
<dbReference type="PANTHER" id="PTHR12302:SF3">
    <property type="entry name" value="SERINE_THREONINE-PROTEIN KINASE 31"/>
    <property type="match status" value="1"/>
</dbReference>
<evidence type="ECO:0000313" key="7">
    <source>
        <dbReference type="EMBL" id="KKQ66840.1"/>
    </source>
</evidence>
<feature type="transmembrane region" description="Helical" evidence="5">
    <location>
        <begin position="57"/>
        <end position="78"/>
    </location>
</feature>
<evidence type="ECO:0000256" key="3">
    <source>
        <dbReference type="ARBA" id="ARBA00022801"/>
    </source>
</evidence>
<dbReference type="Gene3D" id="2.40.50.90">
    <property type="match status" value="1"/>
</dbReference>
<dbReference type="GO" id="GO:0003676">
    <property type="term" value="F:nucleic acid binding"/>
    <property type="evidence" value="ECO:0007669"/>
    <property type="project" value="InterPro"/>
</dbReference>
<sequence length="315" mass="34086">MEKIKTILRWVLGILSVIGALVYISTSIPTFIVWLLLAGLLIPPSERLIMGSFPIKLPTIAKVVAGIALFLIAVIIAPKSQTAEQVQKAEPKSQEQVNVVATSSPTPTTQSDLYTVSSVIDGDTIQVVIDNKKEAIRLIGIDSPETVDPRKPVQCFGKEASAKAKSLLSGKSVRLESDPTQGERDKYQRLLRYVFLEDGTNFNKLMISEGYAHEYTYNIPYKYQSEFKQAQKDAEENKRGLWADNACPTTTPQPSPANTGTSGGSSGSNSGFTCAGKTTCGQMSSCAEAQFYLNSCGVSRLDGDKDGVPCESLCN</sequence>
<dbReference type="Proteomes" id="UP000034235">
    <property type="component" value="Unassembled WGS sequence"/>
</dbReference>
<dbReference type="InterPro" id="IPR035437">
    <property type="entry name" value="SNase_OB-fold_sf"/>
</dbReference>
<dbReference type="Pfam" id="PF00565">
    <property type="entry name" value="SNase"/>
    <property type="match status" value="1"/>
</dbReference>
<evidence type="ECO:0000256" key="2">
    <source>
        <dbReference type="ARBA" id="ARBA00022759"/>
    </source>
</evidence>
<dbReference type="GO" id="GO:0004519">
    <property type="term" value="F:endonuclease activity"/>
    <property type="evidence" value="ECO:0007669"/>
    <property type="project" value="UniProtKB-KW"/>
</dbReference>